<feature type="region of interest" description="Disordered" evidence="1">
    <location>
        <begin position="1"/>
        <end position="42"/>
    </location>
</feature>
<protein>
    <submittedName>
        <fullName evidence="2">Uncharacterized protein</fullName>
    </submittedName>
</protein>
<evidence type="ECO:0000313" key="3">
    <source>
        <dbReference type="Proteomes" id="UP000031843"/>
    </source>
</evidence>
<dbReference type="KEGG" id="cbw:RR42_m0124"/>
<keyword evidence="3" id="KW-1185">Reference proteome</keyword>
<dbReference type="EMBL" id="CP010536">
    <property type="protein sequence ID" value="AJG17539.1"/>
    <property type="molecule type" value="Genomic_DNA"/>
</dbReference>
<dbReference type="AlphaFoldDB" id="A0A0C4Y606"/>
<sequence length="42" mass="4326">MSSRTHIEQDRCGASAAPGAPAPDAIAASGTRTEAVRQRYPA</sequence>
<gene>
    <name evidence="2" type="ORF">RR42_m0124</name>
</gene>
<evidence type="ECO:0000313" key="2">
    <source>
        <dbReference type="EMBL" id="AJG17539.1"/>
    </source>
</evidence>
<dbReference type="Proteomes" id="UP000031843">
    <property type="component" value="Chromosome main"/>
</dbReference>
<evidence type="ECO:0000256" key="1">
    <source>
        <dbReference type="SAM" id="MobiDB-lite"/>
    </source>
</evidence>
<feature type="compositionally biased region" description="Low complexity" evidence="1">
    <location>
        <begin position="13"/>
        <end position="30"/>
    </location>
</feature>
<feature type="compositionally biased region" description="Basic and acidic residues" evidence="1">
    <location>
        <begin position="1"/>
        <end position="11"/>
    </location>
</feature>
<reference evidence="2 3" key="1">
    <citation type="journal article" date="2015" name="Genome Announc.">
        <title>Complete Genome Sequence of Cupriavidus basilensis 4G11, Isolated from the Oak Ridge Field Research Center Site.</title>
        <authorList>
            <person name="Ray J."/>
            <person name="Waters R.J."/>
            <person name="Skerker J.M."/>
            <person name="Kuehl J.V."/>
            <person name="Price M.N."/>
            <person name="Huang J."/>
            <person name="Chakraborty R."/>
            <person name="Arkin A.P."/>
            <person name="Deutschbauer A."/>
        </authorList>
    </citation>
    <scope>NUCLEOTIDE SEQUENCE [LARGE SCALE GENOMIC DNA]</scope>
    <source>
        <strain evidence="2">4G11</strain>
    </source>
</reference>
<accession>A0A0C4Y606</accession>
<organism evidence="2 3">
    <name type="scientific">Cupriavidus basilensis</name>
    <dbReference type="NCBI Taxonomy" id="68895"/>
    <lineage>
        <taxon>Bacteria</taxon>
        <taxon>Pseudomonadati</taxon>
        <taxon>Pseudomonadota</taxon>
        <taxon>Betaproteobacteria</taxon>
        <taxon>Burkholderiales</taxon>
        <taxon>Burkholderiaceae</taxon>
        <taxon>Cupriavidus</taxon>
    </lineage>
</organism>
<name>A0A0C4Y606_9BURK</name>
<dbReference type="STRING" id="68895.RR42_m0124"/>
<proteinExistence type="predicted"/>